<reference evidence="11 12" key="1">
    <citation type="submission" date="2020-05" db="EMBL/GenBank/DDBJ databases">
        <title>Complete genome sequence of Gemmatimonas greenlandica TET16.</title>
        <authorList>
            <person name="Zeng Y."/>
        </authorList>
    </citation>
    <scope>NUCLEOTIDE SEQUENCE [LARGE SCALE GENOMIC DNA]</scope>
    <source>
        <strain evidence="11 12">TET16</strain>
    </source>
</reference>
<dbReference type="EMBL" id="CP053085">
    <property type="protein sequence ID" value="QJR35424.1"/>
    <property type="molecule type" value="Genomic_DNA"/>
</dbReference>
<dbReference type="Gene3D" id="3.30.565.10">
    <property type="entry name" value="Histidine kinase-like ATPase, C-terminal domain"/>
    <property type="match status" value="1"/>
</dbReference>
<dbReference type="SMART" id="SM00448">
    <property type="entry name" value="REC"/>
    <property type="match status" value="1"/>
</dbReference>
<dbReference type="GO" id="GO:0000155">
    <property type="term" value="F:phosphorelay sensor kinase activity"/>
    <property type="evidence" value="ECO:0007669"/>
    <property type="project" value="InterPro"/>
</dbReference>
<dbReference type="Pfam" id="PF00072">
    <property type="entry name" value="Response_reg"/>
    <property type="match status" value="1"/>
</dbReference>
<dbReference type="Gene3D" id="1.10.287.130">
    <property type="match status" value="1"/>
</dbReference>
<dbReference type="Proteomes" id="UP000500938">
    <property type="component" value="Chromosome"/>
</dbReference>
<dbReference type="RefSeq" id="WP_171224854.1">
    <property type="nucleotide sequence ID" value="NZ_CP053085.1"/>
</dbReference>
<evidence type="ECO:0000256" key="8">
    <source>
        <dbReference type="PROSITE-ProRule" id="PRU00169"/>
    </source>
</evidence>
<evidence type="ECO:0000313" key="11">
    <source>
        <dbReference type="EMBL" id="QJR35424.1"/>
    </source>
</evidence>
<evidence type="ECO:0000256" key="1">
    <source>
        <dbReference type="ARBA" id="ARBA00000085"/>
    </source>
</evidence>
<evidence type="ECO:0000259" key="9">
    <source>
        <dbReference type="PROSITE" id="PS50109"/>
    </source>
</evidence>
<keyword evidence="5" id="KW-0805">Transcription regulation</keyword>
<gene>
    <name evidence="11" type="ORF">HKW67_07845</name>
</gene>
<sequence length="440" mass="48335">MTTTKVYVNKSGEHAAYAARILIVDDNYRNRRLLEAMLIPTGFCVTSAATGEAALTSVARERPDLVLLDVMMPGMDGYEVARRLKADPTTQHIPIIMVTALDDREARLRGLQSGVEDFVTKPVDRAELCMRVRNLARLRTGDDVRYGDVLSGTVRSRTAHLTERTESLEREATALSERSIALEQMRIEQLKFKDDFLSHVSHELRSPLTAIKQFTSILLSGVAGPLTDEQREYQLVVWRNIGQLQSMIDDLLEVTRLESGKLQIVRECIALRAVVADTLDTVRESARARAITLSVVIEDDLPPAFADPTRLRQILIILLDNAVKFTPLSGSITVRVRASVREAQMLECDVSDTGGGISAERRTKVFERLYQGAAVDTGGRQGLGIGLYICRELVEAQGGTIAVSDETALTGTTFTFTVPTFTLAHVDAPVAAHTALASSL</sequence>
<feature type="domain" description="Histidine kinase" evidence="9">
    <location>
        <begin position="199"/>
        <end position="422"/>
    </location>
</feature>
<dbReference type="PRINTS" id="PR00344">
    <property type="entry name" value="BCTRLSENSOR"/>
</dbReference>
<keyword evidence="7" id="KW-0804">Transcription</keyword>
<keyword evidence="6" id="KW-0238">DNA-binding</keyword>
<keyword evidence="12" id="KW-1185">Reference proteome</keyword>
<dbReference type="Pfam" id="PF00512">
    <property type="entry name" value="HisKA"/>
    <property type="match status" value="1"/>
</dbReference>
<proteinExistence type="predicted"/>
<dbReference type="InterPro" id="IPR004358">
    <property type="entry name" value="Sig_transdc_His_kin-like_C"/>
</dbReference>
<dbReference type="SUPFAM" id="SSF55874">
    <property type="entry name" value="ATPase domain of HSP90 chaperone/DNA topoisomerase II/histidine kinase"/>
    <property type="match status" value="1"/>
</dbReference>
<evidence type="ECO:0000256" key="7">
    <source>
        <dbReference type="ARBA" id="ARBA00023163"/>
    </source>
</evidence>
<name>A0A6M4IK30_9BACT</name>
<comment type="catalytic activity">
    <reaction evidence="1">
        <text>ATP + protein L-histidine = ADP + protein N-phospho-L-histidine.</text>
        <dbReference type="EC" id="2.7.13.3"/>
    </reaction>
</comment>
<evidence type="ECO:0000256" key="5">
    <source>
        <dbReference type="ARBA" id="ARBA00023015"/>
    </source>
</evidence>
<feature type="domain" description="Response regulatory" evidence="10">
    <location>
        <begin position="20"/>
        <end position="136"/>
    </location>
</feature>
<evidence type="ECO:0000256" key="6">
    <source>
        <dbReference type="ARBA" id="ARBA00023125"/>
    </source>
</evidence>
<dbReference type="SMART" id="SM00388">
    <property type="entry name" value="HisKA"/>
    <property type="match status" value="1"/>
</dbReference>
<dbReference type="InterPro" id="IPR005467">
    <property type="entry name" value="His_kinase_dom"/>
</dbReference>
<dbReference type="KEGG" id="ggr:HKW67_07845"/>
<dbReference type="GO" id="GO:0003677">
    <property type="term" value="F:DNA binding"/>
    <property type="evidence" value="ECO:0007669"/>
    <property type="project" value="UniProtKB-KW"/>
</dbReference>
<dbReference type="Pfam" id="PF02518">
    <property type="entry name" value="HATPase_c"/>
    <property type="match status" value="1"/>
</dbReference>
<dbReference type="AlphaFoldDB" id="A0A6M4IK30"/>
<dbReference type="InterPro" id="IPR003594">
    <property type="entry name" value="HATPase_dom"/>
</dbReference>
<dbReference type="PANTHER" id="PTHR43547">
    <property type="entry name" value="TWO-COMPONENT HISTIDINE KINASE"/>
    <property type="match status" value="1"/>
</dbReference>
<evidence type="ECO:0000313" key="12">
    <source>
        <dbReference type="Proteomes" id="UP000500938"/>
    </source>
</evidence>
<dbReference type="FunFam" id="3.40.50.2300:FF:000001">
    <property type="entry name" value="DNA-binding response regulator PhoB"/>
    <property type="match status" value="1"/>
</dbReference>
<dbReference type="SUPFAM" id="SSF52172">
    <property type="entry name" value="CheY-like"/>
    <property type="match status" value="1"/>
</dbReference>
<accession>A0A6M4IK30</accession>
<dbReference type="SMART" id="SM00387">
    <property type="entry name" value="HATPase_c"/>
    <property type="match status" value="1"/>
</dbReference>
<dbReference type="Gene3D" id="3.40.50.2300">
    <property type="match status" value="1"/>
</dbReference>
<dbReference type="PROSITE" id="PS50110">
    <property type="entry name" value="RESPONSE_REGULATORY"/>
    <property type="match status" value="1"/>
</dbReference>
<dbReference type="EC" id="2.7.13.3" evidence="2"/>
<keyword evidence="4" id="KW-0902">Two-component regulatory system</keyword>
<organism evidence="11 12">
    <name type="scientific">Gemmatimonas groenlandica</name>
    <dbReference type="NCBI Taxonomy" id="2732249"/>
    <lineage>
        <taxon>Bacteria</taxon>
        <taxon>Pseudomonadati</taxon>
        <taxon>Gemmatimonadota</taxon>
        <taxon>Gemmatimonadia</taxon>
        <taxon>Gemmatimonadales</taxon>
        <taxon>Gemmatimonadaceae</taxon>
        <taxon>Gemmatimonas</taxon>
    </lineage>
</organism>
<dbReference type="InterPro" id="IPR011006">
    <property type="entry name" value="CheY-like_superfamily"/>
</dbReference>
<dbReference type="CDD" id="cd00082">
    <property type="entry name" value="HisKA"/>
    <property type="match status" value="1"/>
</dbReference>
<dbReference type="InterPro" id="IPR001789">
    <property type="entry name" value="Sig_transdc_resp-reg_receiver"/>
</dbReference>
<dbReference type="InterPro" id="IPR036890">
    <property type="entry name" value="HATPase_C_sf"/>
</dbReference>
<evidence type="ECO:0000259" key="10">
    <source>
        <dbReference type="PROSITE" id="PS50110"/>
    </source>
</evidence>
<evidence type="ECO:0000256" key="2">
    <source>
        <dbReference type="ARBA" id="ARBA00012438"/>
    </source>
</evidence>
<evidence type="ECO:0000256" key="3">
    <source>
        <dbReference type="ARBA" id="ARBA00022553"/>
    </source>
</evidence>
<dbReference type="CDD" id="cd17538">
    <property type="entry name" value="REC_D1_PleD-like"/>
    <property type="match status" value="1"/>
</dbReference>
<feature type="modified residue" description="4-aspartylphosphate" evidence="8">
    <location>
        <position position="69"/>
    </location>
</feature>
<dbReference type="PANTHER" id="PTHR43547:SF2">
    <property type="entry name" value="HYBRID SIGNAL TRANSDUCTION HISTIDINE KINASE C"/>
    <property type="match status" value="1"/>
</dbReference>
<evidence type="ECO:0000256" key="4">
    <source>
        <dbReference type="ARBA" id="ARBA00023012"/>
    </source>
</evidence>
<dbReference type="InterPro" id="IPR003661">
    <property type="entry name" value="HisK_dim/P_dom"/>
</dbReference>
<keyword evidence="3 8" id="KW-0597">Phosphoprotein</keyword>
<dbReference type="PROSITE" id="PS50109">
    <property type="entry name" value="HIS_KIN"/>
    <property type="match status" value="1"/>
</dbReference>
<dbReference type="SUPFAM" id="SSF47384">
    <property type="entry name" value="Homodimeric domain of signal transducing histidine kinase"/>
    <property type="match status" value="1"/>
</dbReference>
<dbReference type="InterPro" id="IPR036097">
    <property type="entry name" value="HisK_dim/P_sf"/>
</dbReference>
<protein>
    <recommendedName>
        <fullName evidence="2">histidine kinase</fullName>
        <ecNumber evidence="2">2.7.13.3</ecNumber>
    </recommendedName>
</protein>